<gene>
    <name evidence="5" type="primary">oruR_5</name>
    <name evidence="5" type="ORF">GCM10007876_25350</name>
</gene>
<keyword evidence="2" id="KW-0238">DNA-binding</keyword>
<evidence type="ECO:0000313" key="5">
    <source>
        <dbReference type="EMBL" id="GLQ32056.1"/>
    </source>
</evidence>
<dbReference type="Gene3D" id="1.10.10.60">
    <property type="entry name" value="Homeodomain-like"/>
    <property type="match status" value="1"/>
</dbReference>
<name>A0AA37SB88_9GAMM</name>
<dbReference type="GO" id="GO:0003700">
    <property type="term" value="F:DNA-binding transcription factor activity"/>
    <property type="evidence" value="ECO:0007669"/>
    <property type="project" value="InterPro"/>
</dbReference>
<reference evidence="5" key="2">
    <citation type="submission" date="2023-01" db="EMBL/GenBank/DDBJ databases">
        <title>Draft genome sequence of Litoribrevibacter albus strain NBRC 110071.</title>
        <authorList>
            <person name="Sun Q."/>
            <person name="Mori K."/>
        </authorList>
    </citation>
    <scope>NUCLEOTIDE SEQUENCE</scope>
    <source>
        <strain evidence="5">NBRC 110071</strain>
    </source>
</reference>
<sequence length="345" mass="39448">MGYEMQPTVSTQALAPVFIRLARQYDIPMEEIFRGAGLDPYKVAQPDSYITQDDVIALFGSMHRLSGDPVFGLHVGEHLSYEELDIVGSLIATSQTGRDAIARFNEYKNLWLPFIDITIVEEAQDVARILFETDEIDTRRHVYFAEGMFAGVLTLAEWLMGRPLTVIEVRFRHAQPEYVEEYARVFDAPILFNQERDEIIVESDLLDVPLAGHFPVFHDNLIEMANSKLRQMPHHNVLVNKVEKFLDDNLGNAPASMEDAASKFNMSSRTLQRKLKKQDTSFAVLRDKVRQRKAIRYIQEGDLEMDQIADKLGFAETSSFYHAFKRWLGCSPGEYRKSIHPNAVS</sequence>
<dbReference type="InterPro" id="IPR032687">
    <property type="entry name" value="AraC-type_N"/>
</dbReference>
<dbReference type="AlphaFoldDB" id="A0AA37SB88"/>
<dbReference type="EMBL" id="BSNM01000015">
    <property type="protein sequence ID" value="GLQ32056.1"/>
    <property type="molecule type" value="Genomic_DNA"/>
</dbReference>
<accession>A0AA37SB88</accession>
<reference evidence="5" key="1">
    <citation type="journal article" date="2014" name="Int. J. Syst. Evol. Microbiol.">
        <title>Complete genome sequence of Corynebacterium casei LMG S-19264T (=DSM 44701T), isolated from a smear-ripened cheese.</title>
        <authorList>
            <consortium name="US DOE Joint Genome Institute (JGI-PGF)"/>
            <person name="Walter F."/>
            <person name="Albersmeier A."/>
            <person name="Kalinowski J."/>
            <person name="Ruckert C."/>
        </authorList>
    </citation>
    <scope>NUCLEOTIDE SEQUENCE</scope>
    <source>
        <strain evidence="5">NBRC 110071</strain>
    </source>
</reference>
<evidence type="ECO:0000256" key="3">
    <source>
        <dbReference type="ARBA" id="ARBA00023163"/>
    </source>
</evidence>
<keyword evidence="1" id="KW-0805">Transcription regulation</keyword>
<keyword evidence="6" id="KW-1185">Reference proteome</keyword>
<dbReference type="SUPFAM" id="SSF46689">
    <property type="entry name" value="Homeodomain-like"/>
    <property type="match status" value="1"/>
</dbReference>
<dbReference type="InterPro" id="IPR009057">
    <property type="entry name" value="Homeodomain-like_sf"/>
</dbReference>
<protein>
    <submittedName>
        <fullName evidence="5">AraC family transcriptional regulator</fullName>
    </submittedName>
</protein>
<dbReference type="Pfam" id="PF12625">
    <property type="entry name" value="Arabinose_bd"/>
    <property type="match status" value="1"/>
</dbReference>
<dbReference type="PANTHER" id="PTHR47894:SF1">
    <property type="entry name" value="HTH-TYPE TRANSCRIPTIONAL REGULATOR VQSM"/>
    <property type="match status" value="1"/>
</dbReference>
<dbReference type="GO" id="GO:0005829">
    <property type="term" value="C:cytosol"/>
    <property type="evidence" value="ECO:0007669"/>
    <property type="project" value="TreeGrafter"/>
</dbReference>
<dbReference type="PRINTS" id="PR00032">
    <property type="entry name" value="HTHARAC"/>
</dbReference>
<proteinExistence type="predicted"/>
<organism evidence="5 6">
    <name type="scientific">Litoribrevibacter albus</name>
    <dbReference type="NCBI Taxonomy" id="1473156"/>
    <lineage>
        <taxon>Bacteria</taxon>
        <taxon>Pseudomonadati</taxon>
        <taxon>Pseudomonadota</taxon>
        <taxon>Gammaproteobacteria</taxon>
        <taxon>Oceanospirillales</taxon>
        <taxon>Oceanospirillaceae</taxon>
        <taxon>Litoribrevibacter</taxon>
    </lineage>
</organism>
<keyword evidence="3" id="KW-0804">Transcription</keyword>
<evidence type="ECO:0000259" key="4">
    <source>
        <dbReference type="PROSITE" id="PS01124"/>
    </source>
</evidence>
<dbReference type="PROSITE" id="PS01124">
    <property type="entry name" value="HTH_ARAC_FAMILY_2"/>
    <property type="match status" value="1"/>
</dbReference>
<dbReference type="SMART" id="SM00342">
    <property type="entry name" value="HTH_ARAC"/>
    <property type="match status" value="1"/>
</dbReference>
<evidence type="ECO:0000256" key="1">
    <source>
        <dbReference type="ARBA" id="ARBA00023015"/>
    </source>
</evidence>
<dbReference type="PANTHER" id="PTHR47894">
    <property type="entry name" value="HTH-TYPE TRANSCRIPTIONAL REGULATOR GADX"/>
    <property type="match status" value="1"/>
</dbReference>
<comment type="caution">
    <text evidence="5">The sequence shown here is derived from an EMBL/GenBank/DDBJ whole genome shotgun (WGS) entry which is preliminary data.</text>
</comment>
<dbReference type="Proteomes" id="UP001161389">
    <property type="component" value="Unassembled WGS sequence"/>
</dbReference>
<dbReference type="GO" id="GO:0000976">
    <property type="term" value="F:transcription cis-regulatory region binding"/>
    <property type="evidence" value="ECO:0007669"/>
    <property type="project" value="TreeGrafter"/>
</dbReference>
<dbReference type="Pfam" id="PF12833">
    <property type="entry name" value="HTH_18"/>
    <property type="match status" value="1"/>
</dbReference>
<dbReference type="InterPro" id="IPR018060">
    <property type="entry name" value="HTH_AraC"/>
</dbReference>
<evidence type="ECO:0000256" key="2">
    <source>
        <dbReference type="ARBA" id="ARBA00023125"/>
    </source>
</evidence>
<feature type="domain" description="HTH araC/xylS-type" evidence="4">
    <location>
        <begin position="240"/>
        <end position="338"/>
    </location>
</feature>
<evidence type="ECO:0000313" key="6">
    <source>
        <dbReference type="Proteomes" id="UP001161389"/>
    </source>
</evidence>
<dbReference type="InterPro" id="IPR020449">
    <property type="entry name" value="Tscrpt_reg_AraC-type_HTH"/>
</dbReference>